<dbReference type="AlphaFoldDB" id="A0A2T3L986"/>
<keyword evidence="7" id="KW-1185">Reference proteome</keyword>
<dbReference type="PANTHER" id="PTHR42988:SF2">
    <property type="entry name" value="CYCLIC NUCLEOTIDE PHOSPHODIESTERASE CBUA0032-RELATED"/>
    <property type="match status" value="1"/>
</dbReference>
<keyword evidence="2" id="KW-0378">Hydrolase</keyword>
<comment type="similarity">
    <text evidence="4">Belongs to the cyclic nucleotide phosphodiesterase class-III family.</text>
</comment>
<evidence type="ECO:0000313" key="6">
    <source>
        <dbReference type="EMBL" id="PSV47530.1"/>
    </source>
</evidence>
<dbReference type="EMBL" id="PYOC01000003">
    <property type="protein sequence ID" value="PSV47530.1"/>
    <property type="molecule type" value="Genomic_DNA"/>
</dbReference>
<evidence type="ECO:0000313" key="7">
    <source>
        <dbReference type="Proteomes" id="UP000241803"/>
    </source>
</evidence>
<keyword evidence="1" id="KW-0479">Metal-binding</keyword>
<keyword evidence="3" id="KW-0408">Iron</keyword>
<dbReference type="SUPFAM" id="SSF56300">
    <property type="entry name" value="Metallo-dependent phosphatases"/>
    <property type="match status" value="1"/>
</dbReference>
<protein>
    <recommendedName>
        <fullName evidence="5">Calcineurin-like phosphoesterase domain-containing protein</fullName>
    </recommendedName>
</protein>
<evidence type="ECO:0000256" key="2">
    <source>
        <dbReference type="ARBA" id="ARBA00022801"/>
    </source>
</evidence>
<evidence type="ECO:0000256" key="4">
    <source>
        <dbReference type="ARBA" id="ARBA00025742"/>
    </source>
</evidence>
<dbReference type="InterPro" id="IPR050884">
    <property type="entry name" value="CNP_phosphodiesterase-III"/>
</dbReference>
<organism evidence="6 7">
    <name type="scientific">Photobacterium indicum</name>
    <dbReference type="NCBI Taxonomy" id="81447"/>
    <lineage>
        <taxon>Bacteria</taxon>
        <taxon>Pseudomonadati</taxon>
        <taxon>Pseudomonadota</taxon>
        <taxon>Gammaproteobacteria</taxon>
        <taxon>Vibrionales</taxon>
        <taxon>Vibrionaceae</taxon>
        <taxon>Photobacterium</taxon>
    </lineage>
</organism>
<comment type="caution">
    <text evidence="6">The sequence shown here is derived from an EMBL/GenBank/DDBJ whole genome shotgun (WGS) entry which is preliminary data.</text>
</comment>
<dbReference type="GO" id="GO:0046872">
    <property type="term" value="F:metal ion binding"/>
    <property type="evidence" value="ECO:0007669"/>
    <property type="project" value="UniProtKB-KW"/>
</dbReference>
<dbReference type="Proteomes" id="UP000241803">
    <property type="component" value="Unassembled WGS sequence"/>
</dbReference>
<gene>
    <name evidence="6" type="ORF">C9J47_11700</name>
</gene>
<name>A0A2T3L986_9GAMM</name>
<sequence length="247" mass="27458">MRIYQVSDCHLQIGNTEASTNLVRALQHIEGNGDGAILLLTGDLVCNPSVDAYEHFREIIETHVSNSEIYAIAGNHDDFQMMKAVFNGSRIMVKKTVKLANGCRLIFVDSSQKPLANMPLGSGRVSNKDLSLLKKWSRKTPSIVVVHHPVVDVGTEWFTQIGIENKAAVVRAIRHHTLSVISGHAHSFFKVPIKEGISQVVCPATCYGFDHANPCYERNEDIGIMSYDIERVGETFDVQESIMPINR</sequence>
<dbReference type="InterPro" id="IPR004843">
    <property type="entry name" value="Calcineurin-like_PHP"/>
</dbReference>
<dbReference type="RefSeq" id="WP_107253695.1">
    <property type="nucleotide sequence ID" value="NZ_PYOC01000003.1"/>
</dbReference>
<proteinExistence type="inferred from homology"/>
<reference evidence="6 7" key="1">
    <citation type="submission" date="2018-03" db="EMBL/GenBank/DDBJ databases">
        <title>Whole genome sequencing of Histamine producing bacteria.</title>
        <authorList>
            <person name="Butler K."/>
        </authorList>
    </citation>
    <scope>NUCLEOTIDE SEQUENCE [LARGE SCALE GENOMIC DNA]</scope>
    <source>
        <strain evidence="6 7">ATCC 19614</strain>
    </source>
</reference>
<accession>A0A2T3L986</accession>
<evidence type="ECO:0000256" key="3">
    <source>
        <dbReference type="ARBA" id="ARBA00023004"/>
    </source>
</evidence>
<dbReference type="PANTHER" id="PTHR42988">
    <property type="entry name" value="PHOSPHOHYDROLASE"/>
    <property type="match status" value="1"/>
</dbReference>
<feature type="domain" description="Calcineurin-like phosphoesterase" evidence="5">
    <location>
        <begin position="1"/>
        <end position="187"/>
    </location>
</feature>
<evidence type="ECO:0000259" key="5">
    <source>
        <dbReference type="Pfam" id="PF00149"/>
    </source>
</evidence>
<dbReference type="Pfam" id="PF00149">
    <property type="entry name" value="Metallophos"/>
    <property type="match status" value="1"/>
</dbReference>
<dbReference type="Gene3D" id="3.60.21.10">
    <property type="match status" value="1"/>
</dbReference>
<evidence type="ECO:0000256" key="1">
    <source>
        <dbReference type="ARBA" id="ARBA00022723"/>
    </source>
</evidence>
<dbReference type="GO" id="GO:0016787">
    <property type="term" value="F:hydrolase activity"/>
    <property type="evidence" value="ECO:0007669"/>
    <property type="project" value="UniProtKB-KW"/>
</dbReference>
<dbReference type="InterPro" id="IPR029052">
    <property type="entry name" value="Metallo-depent_PP-like"/>
</dbReference>